<feature type="signal peptide" evidence="2">
    <location>
        <begin position="1"/>
        <end position="17"/>
    </location>
</feature>
<feature type="chain" id="PRO_5015921074" description="Amidohydrolase-related domain-containing protein" evidence="2">
    <location>
        <begin position="18"/>
        <end position="495"/>
    </location>
</feature>
<sequence length="495" mass="52495">MRFLIPLLLLAAFGAQAQQPYEASAPLSWELKNARWFDGHQLQRGSLYVENGVFVAKKPAKVNRKMDLRHQQVLIPPLAEAHNHNLQTAWGWKQYADTYLDEGVLYAAMLCGDPANVAEVKPLAADPAAPDVSFVTACITSGDGYPLASLLREPSKEAAATQQQLVLLDSPEQAVQQWPAIKARGGRWLRLVLAHSERPELRERPEMFGRLGLKPEVADAVVRLAHADGLKVVVHVESAADFDAALAAGADVIAHLPGYANLLAEPPEHFLISDAAAARAASQHTAVITTTAATELFKLEPDALAALREVQRANLARLQAAGVQLLIGSDVFIGTARAEIHALDALGLDRATLLRLATQDTPRALFPKRQIGCFDPGCEASFLLLGGDPLTDLNQIDQPLLRVKQGRLLTRLAEVAAASSQLVTSTADVAPPKRTTGKKGGKTGKATTKGNAKPAAKGAKTASKASPQGAARNGSKTGSPAAKGKSGTKAGAAHR</sequence>
<dbReference type="PANTHER" id="PTHR43135:SF3">
    <property type="entry name" value="ALPHA-D-RIBOSE 1-METHYLPHOSPHONATE 5-TRIPHOSPHATE DIPHOSPHATASE"/>
    <property type="match status" value="1"/>
</dbReference>
<dbReference type="Gene3D" id="3.30.110.90">
    <property type="entry name" value="Amidohydrolase"/>
    <property type="match status" value="1"/>
</dbReference>
<evidence type="ECO:0000256" key="1">
    <source>
        <dbReference type="SAM" id="MobiDB-lite"/>
    </source>
</evidence>
<feature type="region of interest" description="Disordered" evidence="1">
    <location>
        <begin position="423"/>
        <end position="495"/>
    </location>
</feature>
<feature type="compositionally biased region" description="Low complexity" evidence="1">
    <location>
        <begin position="444"/>
        <end position="465"/>
    </location>
</feature>
<dbReference type="GO" id="GO:0016810">
    <property type="term" value="F:hydrolase activity, acting on carbon-nitrogen (but not peptide) bonds"/>
    <property type="evidence" value="ECO:0007669"/>
    <property type="project" value="InterPro"/>
</dbReference>
<dbReference type="InterPro" id="IPR051781">
    <property type="entry name" value="Metallo-dep_Hydrolase"/>
</dbReference>
<proteinExistence type="predicted"/>
<organism evidence="4 5">
    <name type="scientific">Roseateles depolymerans</name>
    <dbReference type="NCBI Taxonomy" id="76731"/>
    <lineage>
        <taxon>Bacteria</taxon>
        <taxon>Pseudomonadati</taxon>
        <taxon>Pseudomonadota</taxon>
        <taxon>Betaproteobacteria</taxon>
        <taxon>Burkholderiales</taxon>
        <taxon>Sphaerotilaceae</taxon>
        <taxon>Roseateles</taxon>
    </lineage>
</organism>
<dbReference type="Gene3D" id="1.20.58.520">
    <property type="entry name" value="Amidohydrolase"/>
    <property type="match status" value="1"/>
</dbReference>
<dbReference type="InterPro" id="IPR011059">
    <property type="entry name" value="Metal-dep_hydrolase_composite"/>
</dbReference>
<dbReference type="Proteomes" id="UP000249633">
    <property type="component" value="Unassembled WGS sequence"/>
</dbReference>
<gene>
    <name evidence="4" type="ORF">DI603_12665</name>
</gene>
<dbReference type="Pfam" id="PF01979">
    <property type="entry name" value="Amidohydro_1"/>
    <property type="match status" value="1"/>
</dbReference>
<name>A0A2W5DPZ2_9BURK</name>
<dbReference type="SUPFAM" id="SSF51556">
    <property type="entry name" value="Metallo-dependent hydrolases"/>
    <property type="match status" value="1"/>
</dbReference>
<dbReference type="Gene3D" id="3.40.50.10910">
    <property type="entry name" value="Amidohydrolase"/>
    <property type="match status" value="1"/>
</dbReference>
<dbReference type="AlphaFoldDB" id="A0A2W5DPZ2"/>
<accession>A0A2W5DPZ2</accession>
<dbReference type="InterPro" id="IPR032466">
    <property type="entry name" value="Metal_Hydrolase"/>
</dbReference>
<evidence type="ECO:0000313" key="4">
    <source>
        <dbReference type="EMBL" id="PZP31217.1"/>
    </source>
</evidence>
<comment type="caution">
    <text evidence="4">The sequence shown here is derived from an EMBL/GenBank/DDBJ whole genome shotgun (WGS) entry which is preliminary data.</text>
</comment>
<dbReference type="Gene3D" id="2.30.40.10">
    <property type="entry name" value="Urease, subunit C, domain 1"/>
    <property type="match status" value="1"/>
</dbReference>
<protein>
    <recommendedName>
        <fullName evidence="3">Amidohydrolase-related domain-containing protein</fullName>
    </recommendedName>
</protein>
<keyword evidence="2" id="KW-0732">Signal</keyword>
<dbReference type="PANTHER" id="PTHR43135">
    <property type="entry name" value="ALPHA-D-RIBOSE 1-METHYLPHOSPHONATE 5-TRIPHOSPHATE DIPHOSPHATASE"/>
    <property type="match status" value="1"/>
</dbReference>
<evidence type="ECO:0000313" key="5">
    <source>
        <dbReference type="Proteomes" id="UP000249633"/>
    </source>
</evidence>
<feature type="domain" description="Amidohydrolase-related" evidence="3">
    <location>
        <begin position="211"/>
        <end position="398"/>
    </location>
</feature>
<evidence type="ECO:0000259" key="3">
    <source>
        <dbReference type="Pfam" id="PF01979"/>
    </source>
</evidence>
<dbReference type="EMBL" id="QFOD01000011">
    <property type="protein sequence ID" value="PZP31217.1"/>
    <property type="molecule type" value="Genomic_DNA"/>
</dbReference>
<reference evidence="4 5" key="1">
    <citation type="submission" date="2017-08" db="EMBL/GenBank/DDBJ databases">
        <title>Infants hospitalized years apart are colonized by the same room-sourced microbial strains.</title>
        <authorList>
            <person name="Brooks B."/>
            <person name="Olm M.R."/>
            <person name="Firek B.A."/>
            <person name="Baker R."/>
            <person name="Thomas B.C."/>
            <person name="Morowitz M.J."/>
            <person name="Banfield J.F."/>
        </authorList>
    </citation>
    <scope>NUCLEOTIDE SEQUENCE [LARGE SCALE GENOMIC DNA]</scope>
    <source>
        <strain evidence="4">S2_012_000_R2_81</strain>
    </source>
</reference>
<dbReference type="InterPro" id="IPR006680">
    <property type="entry name" value="Amidohydro-rel"/>
</dbReference>
<evidence type="ECO:0000256" key="2">
    <source>
        <dbReference type="SAM" id="SignalP"/>
    </source>
</evidence>
<feature type="compositionally biased region" description="Low complexity" evidence="1">
    <location>
        <begin position="481"/>
        <end position="495"/>
    </location>
</feature>